<dbReference type="Proteomes" id="UP000494108">
    <property type="component" value="Unassembled WGS sequence"/>
</dbReference>
<name>A0A6S6YX17_9BURK</name>
<dbReference type="PIRSF" id="PIRSF018266">
    <property type="entry name" value="FecR"/>
    <property type="match status" value="1"/>
</dbReference>
<dbReference type="GO" id="GO:0016989">
    <property type="term" value="F:sigma factor antagonist activity"/>
    <property type="evidence" value="ECO:0007669"/>
    <property type="project" value="TreeGrafter"/>
</dbReference>
<dbReference type="EMBL" id="CADIJX010000003">
    <property type="protein sequence ID" value="CAB3645369.1"/>
    <property type="molecule type" value="Genomic_DNA"/>
</dbReference>
<accession>A0A6S6YX17</accession>
<dbReference type="Pfam" id="PF04773">
    <property type="entry name" value="FecR"/>
    <property type="match status" value="1"/>
</dbReference>
<keyword evidence="4" id="KW-1185">Reference proteome</keyword>
<reference evidence="3 4" key="1">
    <citation type="submission" date="2020-04" db="EMBL/GenBank/DDBJ databases">
        <authorList>
            <person name="De Canck E."/>
        </authorList>
    </citation>
    <scope>NUCLEOTIDE SEQUENCE [LARGE SCALE GENOMIC DNA]</scope>
    <source>
        <strain evidence="3 4">LMG 3431</strain>
    </source>
</reference>
<gene>
    <name evidence="3" type="primary">fecR_8</name>
    <name evidence="3" type="ORF">LMG3431_02381</name>
</gene>
<proteinExistence type="predicted"/>
<dbReference type="AlphaFoldDB" id="A0A6S6YX17"/>
<organism evidence="3 4">
    <name type="scientific">Achromobacter pestifer</name>
    <dbReference type="NCBI Taxonomy" id="1353889"/>
    <lineage>
        <taxon>Bacteria</taxon>
        <taxon>Pseudomonadati</taxon>
        <taxon>Pseudomonadota</taxon>
        <taxon>Betaproteobacteria</taxon>
        <taxon>Burkholderiales</taxon>
        <taxon>Alcaligenaceae</taxon>
        <taxon>Achromobacter</taxon>
    </lineage>
</organism>
<dbReference type="Gene3D" id="2.60.120.1440">
    <property type="match status" value="1"/>
</dbReference>
<evidence type="ECO:0000313" key="3">
    <source>
        <dbReference type="EMBL" id="CAB3645369.1"/>
    </source>
</evidence>
<dbReference type="PANTHER" id="PTHR30273:SF2">
    <property type="entry name" value="PROTEIN FECR"/>
    <property type="match status" value="1"/>
</dbReference>
<evidence type="ECO:0000313" key="4">
    <source>
        <dbReference type="Proteomes" id="UP000494108"/>
    </source>
</evidence>
<dbReference type="RefSeq" id="WP_175174704.1">
    <property type="nucleotide sequence ID" value="NZ_CADIJX010000003.1"/>
</dbReference>
<feature type="domain" description="FecR N-terminal" evidence="2">
    <location>
        <begin position="19"/>
        <end position="58"/>
    </location>
</feature>
<dbReference type="Pfam" id="PF16220">
    <property type="entry name" value="DUF4880"/>
    <property type="match status" value="1"/>
</dbReference>
<feature type="domain" description="FecR protein" evidence="1">
    <location>
        <begin position="120"/>
        <end position="213"/>
    </location>
</feature>
<dbReference type="InterPro" id="IPR012373">
    <property type="entry name" value="Ferrdict_sens_TM"/>
</dbReference>
<evidence type="ECO:0000259" key="2">
    <source>
        <dbReference type="Pfam" id="PF16220"/>
    </source>
</evidence>
<sequence length="328" mass="35843">MTATTQSPRAAPIDPAIMRQAAEWIAQLWSDEASDRDRAECARWRARHPDHEQAWQRLIAFEDKLAGVPRDAASLALRKPAAGSGRRRALRTLGLGAILMSTGYAARQTDAWQSATSDFHSATGEIRAVTLPDGSHLTLSTGSTVDLLFSDSERLLVLRAGEILVSTASDPFAHARPFLVRTRHGSVQALGTRFTVRDDEDTSRVAVFEGAVQIRPARAPESALRIDAGQGSRFSQYGSDAPAPVTENAAAWSRGVLVADEMRLDAFIEELGRYRPGLLRCDPQVGGLRVSGVFPLRDTDRALDNLTRGLPVSVVYRTRYWVTVRAAD</sequence>
<evidence type="ECO:0000259" key="1">
    <source>
        <dbReference type="Pfam" id="PF04773"/>
    </source>
</evidence>
<protein>
    <submittedName>
        <fullName evidence="3">Protein FecR</fullName>
    </submittedName>
</protein>
<dbReference type="InterPro" id="IPR006860">
    <property type="entry name" value="FecR"/>
</dbReference>
<dbReference type="PANTHER" id="PTHR30273">
    <property type="entry name" value="PERIPLASMIC SIGNAL SENSOR AND SIGMA FACTOR ACTIVATOR FECR-RELATED"/>
    <property type="match status" value="1"/>
</dbReference>
<dbReference type="InterPro" id="IPR032623">
    <property type="entry name" value="FecR_N"/>
</dbReference>